<feature type="compositionally biased region" description="Low complexity" evidence="2">
    <location>
        <begin position="366"/>
        <end position="383"/>
    </location>
</feature>
<feature type="region of interest" description="Disordered" evidence="2">
    <location>
        <begin position="100"/>
        <end position="127"/>
    </location>
</feature>
<keyword evidence="4" id="KW-1185">Reference proteome</keyword>
<dbReference type="Proteomes" id="UP000722485">
    <property type="component" value="Unassembled WGS sequence"/>
</dbReference>
<keyword evidence="1" id="KW-0539">Nucleus</keyword>
<accession>A0A9P5HCQ7</accession>
<reference evidence="3" key="1">
    <citation type="submission" date="2020-03" db="EMBL/GenBank/DDBJ databases">
        <title>Draft Genome Sequence of Cylindrodendrum hubeiense.</title>
        <authorList>
            <person name="Buettner E."/>
            <person name="Kellner H."/>
        </authorList>
    </citation>
    <scope>NUCLEOTIDE SEQUENCE</scope>
    <source>
        <strain evidence="3">IHI 201604</strain>
    </source>
</reference>
<evidence type="ECO:0000256" key="1">
    <source>
        <dbReference type="ARBA" id="ARBA00023242"/>
    </source>
</evidence>
<feature type="compositionally biased region" description="Polar residues" evidence="2">
    <location>
        <begin position="298"/>
        <end position="311"/>
    </location>
</feature>
<protein>
    <recommendedName>
        <fullName evidence="5">Transcription factor Cys6</fullName>
    </recommendedName>
</protein>
<evidence type="ECO:0008006" key="5">
    <source>
        <dbReference type="Google" id="ProtNLM"/>
    </source>
</evidence>
<name>A0A9P5HCQ7_9HYPO</name>
<dbReference type="AlphaFoldDB" id="A0A9P5HCQ7"/>
<dbReference type="InterPro" id="IPR001138">
    <property type="entry name" value="Zn2Cys6_DnaBD"/>
</dbReference>
<feature type="compositionally biased region" description="Gly residues" evidence="2">
    <location>
        <begin position="384"/>
        <end position="393"/>
    </location>
</feature>
<feature type="compositionally biased region" description="Low complexity" evidence="2">
    <location>
        <begin position="100"/>
        <end position="112"/>
    </location>
</feature>
<gene>
    <name evidence="3" type="ORF">G7Z17_g5007</name>
</gene>
<sequence>MSSQTNSSTLPQGFSVFQPALGAQLQFLPAIGTPQLDELLNAYIPGPASAQEKRASVSLDFLEYSHLTGQSFKFYAVHSIVTPVESPATVSPVMSSWDWSQASTSSRSPTSQKARTSPKAGSSRHQADFSHIPGMKIMTKDGLDVTNSASRGSKTKEQRDHAHLMRIIKACDSCKRKKIRCDPSHKKRGVSQTSQSHSQPAARVTKKVRTATQDVRVSAPAIVPQTDFSLSESPFAIDQSFAPVDLEMLTPVLPALEPWEEFIQYPTADLSADYDFFYDPEGYLSPDSSSSLSAFSTKPVTPNSQQDLSGSFNLSTDEATVASPQLPFNQTDSVHDYVDFNLFSPQSCFSEDDHMVPIEMSRQVASQSQSLQSDLLGSDQSPGRSGGDGGDGGLIRNVSDAALWSASPHLSGDEEKTRHDPYCDPGLGVEGCHSSSSSSLSSDVLDHSLSWIEETASMSTSSLEDNFQSDGDNVVLRNASVDSEALLVERVASSNVAYASQTVARGGSESRADSAGVLSTIGGSMITNVVVATPASLSVIAHSVAANDSYGSSDGQQVTSNGALLTAPRTADSSIVNTDIANAGTVNASTVNAGTVDADMEQSSVRRGTVAHATIIANARLQQSPVSRGTFAYATVIANSDATRQSLSEQSVITDAPTAHAITANATMANTERLTNSSRAQHGVRAVSSQASPDQDLSLSSVDAPRVDAQIYFAPPTSSAGGWDSMVALVSGATAALTSGSAISLVEQYLTSGSAKSLVEQYLTTMISVVLLLIAIAAWSHQSPKSSLRFSYGQMSSILIGKATPGGKLSGVTATLQDRLEALKSHASNGNMSVSRVVSRSTRLKAM</sequence>
<feature type="compositionally biased region" description="Polar residues" evidence="2">
    <location>
        <begin position="687"/>
        <end position="699"/>
    </location>
</feature>
<feature type="compositionally biased region" description="Polar residues" evidence="2">
    <location>
        <begin position="113"/>
        <end position="124"/>
    </location>
</feature>
<feature type="region of interest" description="Disordered" evidence="2">
    <location>
        <begin position="362"/>
        <end position="394"/>
    </location>
</feature>
<dbReference type="OrthoDB" id="4850804at2759"/>
<comment type="caution">
    <text evidence="3">The sequence shown here is derived from an EMBL/GenBank/DDBJ whole genome shotgun (WGS) entry which is preliminary data.</text>
</comment>
<dbReference type="GO" id="GO:0008270">
    <property type="term" value="F:zinc ion binding"/>
    <property type="evidence" value="ECO:0007669"/>
    <property type="project" value="InterPro"/>
</dbReference>
<feature type="region of interest" description="Disordered" evidence="2">
    <location>
        <begin position="288"/>
        <end position="311"/>
    </location>
</feature>
<feature type="region of interest" description="Disordered" evidence="2">
    <location>
        <begin position="182"/>
        <end position="204"/>
    </location>
</feature>
<evidence type="ECO:0000256" key="2">
    <source>
        <dbReference type="SAM" id="MobiDB-lite"/>
    </source>
</evidence>
<dbReference type="GO" id="GO:0000981">
    <property type="term" value="F:DNA-binding transcription factor activity, RNA polymerase II-specific"/>
    <property type="evidence" value="ECO:0007669"/>
    <property type="project" value="InterPro"/>
</dbReference>
<evidence type="ECO:0000313" key="4">
    <source>
        <dbReference type="Proteomes" id="UP000722485"/>
    </source>
</evidence>
<proteinExistence type="predicted"/>
<feature type="region of interest" description="Disordered" evidence="2">
    <location>
        <begin position="674"/>
        <end position="699"/>
    </location>
</feature>
<organism evidence="3 4">
    <name type="scientific">Cylindrodendrum hubeiense</name>
    <dbReference type="NCBI Taxonomy" id="595255"/>
    <lineage>
        <taxon>Eukaryota</taxon>
        <taxon>Fungi</taxon>
        <taxon>Dikarya</taxon>
        <taxon>Ascomycota</taxon>
        <taxon>Pezizomycotina</taxon>
        <taxon>Sordariomycetes</taxon>
        <taxon>Hypocreomycetidae</taxon>
        <taxon>Hypocreales</taxon>
        <taxon>Nectriaceae</taxon>
        <taxon>Cylindrodendrum</taxon>
    </lineage>
</organism>
<dbReference type="EMBL" id="JAANBB010000078">
    <property type="protein sequence ID" value="KAF7551427.1"/>
    <property type="molecule type" value="Genomic_DNA"/>
</dbReference>
<evidence type="ECO:0000313" key="3">
    <source>
        <dbReference type="EMBL" id="KAF7551427.1"/>
    </source>
</evidence>
<dbReference type="CDD" id="cd00067">
    <property type="entry name" value="GAL4"/>
    <property type="match status" value="1"/>
</dbReference>
<feature type="compositionally biased region" description="Polar residues" evidence="2">
    <location>
        <begin position="190"/>
        <end position="199"/>
    </location>
</feature>